<name>A0A6A5ANM6_APHAT</name>
<accession>A0A6A5ANM6</accession>
<dbReference type="Proteomes" id="UP000469452">
    <property type="component" value="Unassembled WGS sequence"/>
</dbReference>
<gene>
    <name evidence="1" type="ORF">AaE_004392</name>
</gene>
<evidence type="ECO:0000313" key="2">
    <source>
        <dbReference type="Proteomes" id="UP000469452"/>
    </source>
</evidence>
<dbReference type="AlphaFoldDB" id="A0A6A5ANM6"/>
<comment type="caution">
    <text evidence="1">The sequence shown here is derived from an EMBL/GenBank/DDBJ whole genome shotgun (WGS) entry which is preliminary data.</text>
</comment>
<proteinExistence type="predicted"/>
<organism evidence="1 2">
    <name type="scientific">Aphanomyces astaci</name>
    <name type="common">Crayfish plague agent</name>
    <dbReference type="NCBI Taxonomy" id="112090"/>
    <lineage>
        <taxon>Eukaryota</taxon>
        <taxon>Sar</taxon>
        <taxon>Stramenopiles</taxon>
        <taxon>Oomycota</taxon>
        <taxon>Saprolegniomycetes</taxon>
        <taxon>Saprolegniales</taxon>
        <taxon>Verrucalvaceae</taxon>
        <taxon>Aphanomyces</taxon>
    </lineage>
</organism>
<dbReference type="VEuPathDB" id="FungiDB:H257_16988"/>
<evidence type="ECO:0000313" key="1">
    <source>
        <dbReference type="EMBL" id="KAF0757067.1"/>
    </source>
</evidence>
<sequence length="374" mass="43106">MPGPSEDENDTTAALAEWAEGFTHAEKCARQVQYRKMKKNEVNKLKQVIHQLELTKAITIARNASSKVNRMLSWKDVAEALLCDRRLAESQHKALAKDQIQNKKHLLEMYQWVLAQVSLQRAPNAMCSTWRNVSLLASPESRSLGKQWITRQMYHNRDRIFQQYGYPSLDTTVPEYIFHVQMTFSENGYTLEYIRQAVSTWSLETFVDYYNQTLLPLQCAVIYFDPTIPLIVNEVEGHTRQYAVVTPNNEYSNVLVGEFHAQDECTFVIQQIQSDDMCDGGTPQRNRMSWEMVRRLPGGGGIVARNVLLLSQLFTAKDGLLSLEEDAKSWGIDLDGTPDHLKEARYPKMFMEVAEREIAKHRAWYIANRQTIHV</sequence>
<dbReference type="EMBL" id="VJMI01010057">
    <property type="protein sequence ID" value="KAF0757067.1"/>
    <property type="molecule type" value="Genomic_DNA"/>
</dbReference>
<protein>
    <submittedName>
        <fullName evidence="1">Uncharacterized protein</fullName>
    </submittedName>
</protein>
<reference evidence="1 2" key="1">
    <citation type="submission" date="2019-06" db="EMBL/GenBank/DDBJ databases">
        <title>Genomics analysis of Aphanomyces spp. identifies a new class of oomycete effector associated with host adaptation.</title>
        <authorList>
            <person name="Gaulin E."/>
        </authorList>
    </citation>
    <scope>NUCLEOTIDE SEQUENCE [LARGE SCALE GENOMIC DNA]</scope>
    <source>
        <strain evidence="1 2">E</strain>
    </source>
</reference>